<keyword evidence="4 6" id="KW-1133">Transmembrane helix</keyword>
<dbReference type="CDD" id="cd13961">
    <property type="entry name" value="PT_UbiA_DGGGPS"/>
    <property type="match status" value="1"/>
</dbReference>
<keyword evidence="3 6" id="KW-0812">Transmembrane</keyword>
<sequence>MAQATVAGPRNFSLIGFIRLVRVGNLFIVVATQYLAGIFLIGQEDSWWSRLTDRHLFLLTLSTIMIAAAGYIINDYYDVKIDVINKPQRVVIDRLLKRRVAMGAHLVLSTLGIVIGTALHWKVGLINIGAAGLLWLYSSFLKRLPLLGNLTIALLTSSTLAVLAVYYRQNEAMLFTFAIYAFFMTLVREIVKDLEDMRGDASHGCKTLPILWGVSKTKKLIYGLIAAFIAVLFPLSALLSDRVGYFFLLLLLPLSWLTVLLVRADTVQDFTFLSRLCKWIMIAGMLSMLLL</sequence>
<dbReference type="GO" id="GO:0016765">
    <property type="term" value="F:transferase activity, transferring alkyl or aryl (other than methyl) groups"/>
    <property type="evidence" value="ECO:0007669"/>
    <property type="project" value="InterPro"/>
</dbReference>
<accession>A0A1G9EHM5</accession>
<feature type="transmembrane region" description="Helical" evidence="6">
    <location>
        <begin position="173"/>
        <end position="191"/>
    </location>
</feature>
<evidence type="ECO:0000256" key="3">
    <source>
        <dbReference type="ARBA" id="ARBA00022692"/>
    </source>
</evidence>
<dbReference type="NCBIfam" id="NF009513">
    <property type="entry name" value="PRK12872.1-3"/>
    <property type="match status" value="1"/>
</dbReference>
<evidence type="ECO:0000313" key="8">
    <source>
        <dbReference type="Proteomes" id="UP000198510"/>
    </source>
</evidence>
<dbReference type="Gene3D" id="1.10.357.140">
    <property type="entry name" value="UbiA prenyltransferase"/>
    <property type="match status" value="1"/>
</dbReference>
<dbReference type="GO" id="GO:0016020">
    <property type="term" value="C:membrane"/>
    <property type="evidence" value="ECO:0007669"/>
    <property type="project" value="UniProtKB-SubCell"/>
</dbReference>
<dbReference type="EMBL" id="FNFO01000003">
    <property type="protein sequence ID" value="SDK75588.1"/>
    <property type="molecule type" value="Genomic_DNA"/>
</dbReference>
<feature type="transmembrane region" description="Helical" evidence="6">
    <location>
        <begin position="100"/>
        <end position="119"/>
    </location>
</feature>
<dbReference type="PANTHER" id="PTHR42723">
    <property type="entry name" value="CHLOROPHYLL SYNTHASE"/>
    <property type="match status" value="1"/>
</dbReference>
<dbReference type="InterPro" id="IPR000537">
    <property type="entry name" value="UbiA_prenyltransferase"/>
</dbReference>
<evidence type="ECO:0000256" key="1">
    <source>
        <dbReference type="ARBA" id="ARBA00004141"/>
    </source>
</evidence>
<gene>
    <name evidence="7" type="ORF">SAMN05421823_103475</name>
</gene>
<evidence type="ECO:0000256" key="2">
    <source>
        <dbReference type="ARBA" id="ARBA00022475"/>
    </source>
</evidence>
<feature type="transmembrane region" description="Helical" evidence="6">
    <location>
        <begin position="220"/>
        <end position="239"/>
    </location>
</feature>
<reference evidence="7 8" key="1">
    <citation type="submission" date="2016-10" db="EMBL/GenBank/DDBJ databases">
        <authorList>
            <person name="de Groot N.N."/>
        </authorList>
    </citation>
    <scope>NUCLEOTIDE SEQUENCE [LARGE SCALE GENOMIC DNA]</scope>
    <source>
        <strain evidence="7 8">DSM 25186</strain>
    </source>
</reference>
<evidence type="ECO:0000256" key="5">
    <source>
        <dbReference type="ARBA" id="ARBA00023136"/>
    </source>
</evidence>
<dbReference type="STRING" id="1075417.SAMN05421823_103475"/>
<dbReference type="OrthoDB" id="9811562at2"/>
<feature type="transmembrane region" description="Helical" evidence="6">
    <location>
        <begin position="56"/>
        <end position="79"/>
    </location>
</feature>
<dbReference type="AlphaFoldDB" id="A0A1G9EHM5"/>
<dbReference type="Proteomes" id="UP000198510">
    <property type="component" value="Unassembled WGS sequence"/>
</dbReference>
<comment type="subcellular location">
    <subcellularLocation>
        <location evidence="1">Membrane</location>
        <topology evidence="1">Multi-pass membrane protein</topology>
    </subcellularLocation>
</comment>
<feature type="transmembrane region" description="Helical" evidence="6">
    <location>
        <begin position="125"/>
        <end position="141"/>
    </location>
</feature>
<evidence type="ECO:0000256" key="6">
    <source>
        <dbReference type="SAM" id="Phobius"/>
    </source>
</evidence>
<organism evidence="7 8">
    <name type="scientific">Catalinimonas alkaloidigena</name>
    <dbReference type="NCBI Taxonomy" id="1075417"/>
    <lineage>
        <taxon>Bacteria</taxon>
        <taxon>Pseudomonadati</taxon>
        <taxon>Bacteroidota</taxon>
        <taxon>Cytophagia</taxon>
        <taxon>Cytophagales</taxon>
        <taxon>Catalimonadaceae</taxon>
        <taxon>Catalinimonas</taxon>
    </lineage>
</organism>
<dbReference type="RefSeq" id="WP_089681471.1">
    <property type="nucleotide sequence ID" value="NZ_FNFO01000003.1"/>
</dbReference>
<dbReference type="Gene3D" id="1.20.120.1780">
    <property type="entry name" value="UbiA prenyltransferase"/>
    <property type="match status" value="1"/>
</dbReference>
<keyword evidence="2" id="KW-1003">Cell membrane</keyword>
<feature type="transmembrane region" description="Helical" evidence="6">
    <location>
        <begin position="20"/>
        <end position="41"/>
    </location>
</feature>
<feature type="transmembrane region" description="Helical" evidence="6">
    <location>
        <begin position="245"/>
        <end position="263"/>
    </location>
</feature>
<dbReference type="InterPro" id="IPR050475">
    <property type="entry name" value="Prenyltransferase_related"/>
</dbReference>
<evidence type="ECO:0000256" key="4">
    <source>
        <dbReference type="ARBA" id="ARBA00022989"/>
    </source>
</evidence>
<feature type="transmembrane region" description="Helical" evidence="6">
    <location>
        <begin position="146"/>
        <end position="167"/>
    </location>
</feature>
<dbReference type="Pfam" id="PF01040">
    <property type="entry name" value="UbiA"/>
    <property type="match status" value="1"/>
</dbReference>
<name>A0A1G9EHM5_9BACT</name>
<dbReference type="InterPro" id="IPR044878">
    <property type="entry name" value="UbiA_sf"/>
</dbReference>
<proteinExistence type="predicted"/>
<keyword evidence="7" id="KW-0808">Transferase</keyword>
<keyword evidence="5 6" id="KW-0472">Membrane</keyword>
<protein>
    <submittedName>
        <fullName evidence="7">4-hydroxybenzoate polyprenyltransferase</fullName>
    </submittedName>
</protein>
<evidence type="ECO:0000313" key="7">
    <source>
        <dbReference type="EMBL" id="SDK75588.1"/>
    </source>
</evidence>
<keyword evidence="8" id="KW-1185">Reference proteome</keyword>
<dbReference type="PANTHER" id="PTHR42723:SF1">
    <property type="entry name" value="CHLOROPHYLL SYNTHASE, CHLOROPLASTIC"/>
    <property type="match status" value="1"/>
</dbReference>